<accession>A0A1H2YGH5</accession>
<evidence type="ECO:0000313" key="1">
    <source>
        <dbReference type="EMBL" id="SDX04302.1"/>
    </source>
</evidence>
<dbReference type="EMBL" id="FNOM01000005">
    <property type="protein sequence ID" value="SDX04302.1"/>
    <property type="molecule type" value="Genomic_DNA"/>
</dbReference>
<dbReference type="STRING" id="564137.SAMN04488238_1052"/>
<proteinExistence type="predicted"/>
<organism evidence="1 2">
    <name type="scientific">Roseicitreum antarcticum</name>
    <dbReference type="NCBI Taxonomy" id="564137"/>
    <lineage>
        <taxon>Bacteria</taxon>
        <taxon>Pseudomonadati</taxon>
        <taxon>Pseudomonadota</taxon>
        <taxon>Alphaproteobacteria</taxon>
        <taxon>Rhodobacterales</taxon>
        <taxon>Paracoccaceae</taxon>
        <taxon>Roseicitreum</taxon>
    </lineage>
</organism>
<gene>
    <name evidence="1" type="ORF">SAMN04488238_1052</name>
</gene>
<protein>
    <submittedName>
        <fullName evidence="1">Uncharacterized protein</fullName>
    </submittedName>
</protein>
<reference evidence="1 2" key="1">
    <citation type="submission" date="2016-10" db="EMBL/GenBank/DDBJ databases">
        <authorList>
            <person name="de Groot N.N."/>
        </authorList>
    </citation>
    <scope>NUCLEOTIDE SEQUENCE [LARGE SCALE GENOMIC DNA]</scope>
    <source>
        <strain evidence="1 2">CGMCC 1.8894</strain>
    </source>
</reference>
<dbReference type="Proteomes" id="UP000198539">
    <property type="component" value="Unassembled WGS sequence"/>
</dbReference>
<dbReference type="OrthoDB" id="7866420at2"/>
<evidence type="ECO:0000313" key="2">
    <source>
        <dbReference type="Proteomes" id="UP000198539"/>
    </source>
</evidence>
<keyword evidence="2" id="KW-1185">Reference proteome</keyword>
<dbReference type="RefSeq" id="WP_092888285.1">
    <property type="nucleotide sequence ID" value="NZ_CP061502.1"/>
</dbReference>
<name>A0A1H2YGH5_9RHOB</name>
<sequence length="140" mass="14639">MSTRVTVFCRADQVDDARALAAYLDDDIGGLGTFVPGYIDAEGADCVAASGPKSDAWLARARAPVGDRPVWDSDQVINMTGAARALAATVFWRPLDAEGEANPLPIWDGTQIIALVAMPPDVALSIMATLGVVPVAEPDT</sequence>
<dbReference type="AlphaFoldDB" id="A0A1H2YGH5"/>